<keyword evidence="7 11" id="KW-1133">Transmembrane helix</keyword>
<dbReference type="PRINTS" id="PR00251">
    <property type="entry name" value="BACTRLOPSIN"/>
</dbReference>
<dbReference type="SUPFAM" id="SSF81321">
    <property type="entry name" value="Family A G protein-coupled receptor-like"/>
    <property type="match status" value="1"/>
</dbReference>
<dbReference type="SMART" id="SM01021">
    <property type="entry name" value="Bac_rhodopsin"/>
    <property type="match status" value="1"/>
</dbReference>
<dbReference type="PANTHER" id="PTHR28286">
    <property type="match status" value="1"/>
</dbReference>
<evidence type="ECO:0000256" key="1">
    <source>
        <dbReference type="ARBA" id="ARBA00004141"/>
    </source>
</evidence>
<feature type="transmembrane region" description="Helical" evidence="11">
    <location>
        <begin position="39"/>
        <end position="59"/>
    </location>
</feature>
<dbReference type="GO" id="GO:0016020">
    <property type="term" value="C:membrane"/>
    <property type="evidence" value="ECO:0007669"/>
    <property type="project" value="UniProtKB-SubCell"/>
</dbReference>
<sequence>MLWSKTRTTFGHSFISQITFKNKKKKKAVKMISGTQFTIVYDVLSFSFATMMATTIFLWMRVPSVHEKYKSALIISGLVTFIASYHYLRMFNSWTEAYEWTGEGELAKTGSPFNDAYRYMDWLLTVPLLLIEIILVMKLPADESKSKATTLGIASAAMIAIGYPGELFMSEDNLGGRWVYWIGAMLPFLYIVQTLLVGLNDATQSEADPAVRKLIKGVQWWTVIAWCTYPVVYIFPMMGISGSNAIVGIQLGYSVSDIISKCGVGLLIYQITIAKSLALKNGNEETPLL</sequence>
<gene>
    <name evidence="12" type="primary">FR1</name>
    <name evidence="12" type="ORF">FRACYDRAFT_287459</name>
</gene>
<evidence type="ECO:0000256" key="10">
    <source>
        <dbReference type="ARBA" id="ARBA00023170"/>
    </source>
</evidence>
<keyword evidence="10" id="KW-0675">Receptor</keyword>
<evidence type="ECO:0000256" key="6">
    <source>
        <dbReference type="ARBA" id="ARBA00022925"/>
    </source>
</evidence>
<dbReference type="GO" id="GO:0007602">
    <property type="term" value="P:phototransduction"/>
    <property type="evidence" value="ECO:0007669"/>
    <property type="project" value="UniProtKB-KW"/>
</dbReference>
<keyword evidence="5 11" id="KW-0812">Transmembrane</keyword>
<dbReference type="InterPro" id="IPR001425">
    <property type="entry name" value="Arc/bac/fun_rhodopsins"/>
</dbReference>
<accession>A0A1E7EXA4</accession>
<dbReference type="AlphaFoldDB" id="A0A1E7EXA4"/>
<keyword evidence="6" id="KW-0681">Retinal protein</keyword>
<evidence type="ECO:0000256" key="4">
    <source>
        <dbReference type="ARBA" id="ARBA00022606"/>
    </source>
</evidence>
<protein>
    <submittedName>
        <fullName evidence="12">Putative rhodopsin</fullName>
    </submittedName>
</protein>
<comment type="similarity">
    <text evidence="2">Belongs to the archaeal/bacterial/fungal opsin family.</text>
</comment>
<evidence type="ECO:0000256" key="9">
    <source>
        <dbReference type="ARBA" id="ARBA00023136"/>
    </source>
</evidence>
<evidence type="ECO:0000256" key="11">
    <source>
        <dbReference type="SAM" id="Phobius"/>
    </source>
</evidence>
<keyword evidence="9 11" id="KW-0472">Membrane</keyword>
<keyword evidence="13" id="KW-1185">Reference proteome</keyword>
<name>A0A1E7EXA4_9STRA</name>
<dbReference type="Proteomes" id="UP000095751">
    <property type="component" value="Unassembled WGS sequence"/>
</dbReference>
<dbReference type="CDD" id="cd15242">
    <property type="entry name" value="7tm_Proteorhodopsin"/>
    <property type="match status" value="1"/>
</dbReference>
<keyword evidence="4" id="KW-0716">Sensory transduction</keyword>
<dbReference type="GO" id="GO:0005216">
    <property type="term" value="F:monoatomic ion channel activity"/>
    <property type="evidence" value="ECO:0007669"/>
    <property type="project" value="InterPro"/>
</dbReference>
<comment type="subcellular location">
    <subcellularLocation>
        <location evidence="1">Membrane</location>
        <topology evidence="1">Multi-pass membrane protein</topology>
    </subcellularLocation>
</comment>
<proteinExistence type="inferred from homology"/>
<evidence type="ECO:0000256" key="3">
    <source>
        <dbReference type="ARBA" id="ARBA00022543"/>
    </source>
</evidence>
<feature type="transmembrane region" description="Helical" evidence="11">
    <location>
        <begin position="148"/>
        <end position="166"/>
    </location>
</feature>
<dbReference type="GO" id="GO:0009881">
    <property type="term" value="F:photoreceptor activity"/>
    <property type="evidence" value="ECO:0007669"/>
    <property type="project" value="UniProtKB-KW"/>
</dbReference>
<dbReference type="PROSITE" id="PS00950">
    <property type="entry name" value="BACTERIAL_OPSIN_1"/>
    <property type="match status" value="1"/>
</dbReference>
<organism evidence="12 13">
    <name type="scientific">Fragilariopsis cylindrus CCMP1102</name>
    <dbReference type="NCBI Taxonomy" id="635003"/>
    <lineage>
        <taxon>Eukaryota</taxon>
        <taxon>Sar</taxon>
        <taxon>Stramenopiles</taxon>
        <taxon>Ochrophyta</taxon>
        <taxon>Bacillariophyta</taxon>
        <taxon>Bacillariophyceae</taxon>
        <taxon>Bacillariophycidae</taxon>
        <taxon>Bacillariales</taxon>
        <taxon>Bacillariaceae</taxon>
        <taxon>Fragilariopsis</taxon>
    </lineage>
</organism>
<dbReference type="OrthoDB" id="10261467at2759"/>
<evidence type="ECO:0000313" key="13">
    <source>
        <dbReference type="Proteomes" id="UP000095751"/>
    </source>
</evidence>
<evidence type="ECO:0000256" key="5">
    <source>
        <dbReference type="ARBA" id="ARBA00022692"/>
    </source>
</evidence>
<evidence type="ECO:0000256" key="8">
    <source>
        <dbReference type="ARBA" id="ARBA00022991"/>
    </source>
</evidence>
<dbReference type="KEGG" id="fcy:FRACYDRAFT_287459"/>
<dbReference type="Pfam" id="PF01036">
    <property type="entry name" value="Bac_rhodopsin"/>
    <property type="match status" value="1"/>
</dbReference>
<feature type="transmembrane region" description="Helical" evidence="11">
    <location>
        <begin position="178"/>
        <end position="199"/>
    </location>
</feature>
<feature type="transmembrane region" description="Helical" evidence="11">
    <location>
        <begin position="220"/>
        <end position="240"/>
    </location>
</feature>
<dbReference type="EMBL" id="KV784372">
    <property type="protein sequence ID" value="OEU10445.1"/>
    <property type="molecule type" value="Genomic_DNA"/>
</dbReference>
<feature type="transmembrane region" description="Helical" evidence="11">
    <location>
        <begin position="119"/>
        <end position="136"/>
    </location>
</feature>
<evidence type="ECO:0000256" key="7">
    <source>
        <dbReference type="ARBA" id="ARBA00022989"/>
    </source>
</evidence>
<evidence type="ECO:0000313" key="12">
    <source>
        <dbReference type="EMBL" id="OEU10445.1"/>
    </source>
</evidence>
<dbReference type="Gene3D" id="1.20.1070.10">
    <property type="entry name" value="Rhodopsin 7-helix transmembrane proteins"/>
    <property type="match status" value="1"/>
</dbReference>
<feature type="transmembrane region" description="Helical" evidence="11">
    <location>
        <begin position="71"/>
        <end position="88"/>
    </location>
</feature>
<dbReference type="PANTHER" id="PTHR28286:SF2">
    <property type="entry name" value="BACTERIORHODOPSIN _OPSIN, NOPA (EUROFUNG)"/>
    <property type="match status" value="1"/>
</dbReference>
<reference evidence="12 13" key="1">
    <citation type="submission" date="2016-09" db="EMBL/GenBank/DDBJ databases">
        <title>Extensive genetic diversity and differential bi-allelic expression allows diatom success in the polar Southern Ocean.</title>
        <authorList>
            <consortium name="DOE Joint Genome Institute"/>
            <person name="Mock T."/>
            <person name="Otillar R.P."/>
            <person name="Strauss J."/>
            <person name="Dupont C."/>
            <person name="Frickenhaus S."/>
            <person name="Maumus F."/>
            <person name="Mcmullan M."/>
            <person name="Sanges R."/>
            <person name="Schmutz J."/>
            <person name="Toseland A."/>
            <person name="Valas R."/>
            <person name="Veluchamy A."/>
            <person name="Ward B.J."/>
            <person name="Allen A."/>
            <person name="Barry K."/>
            <person name="Falciatore A."/>
            <person name="Ferrante M."/>
            <person name="Fortunato A.E."/>
            <person name="Gloeckner G."/>
            <person name="Gruber A."/>
            <person name="Hipkin R."/>
            <person name="Janech M."/>
            <person name="Kroth P."/>
            <person name="Leese F."/>
            <person name="Lindquist E."/>
            <person name="Lyon B.R."/>
            <person name="Martin J."/>
            <person name="Mayer C."/>
            <person name="Parker M."/>
            <person name="Quesneville H."/>
            <person name="Raymond J."/>
            <person name="Uhlig C."/>
            <person name="Valentin K.U."/>
            <person name="Worden A.Z."/>
            <person name="Armbrust E.V."/>
            <person name="Bowler C."/>
            <person name="Green B."/>
            <person name="Moulton V."/>
            <person name="Van Oosterhout C."/>
            <person name="Grigoriev I."/>
        </authorList>
    </citation>
    <scope>NUCLEOTIDE SEQUENCE [LARGE SCALE GENOMIC DNA]</scope>
    <source>
        <strain evidence="12 13">CCMP1102</strain>
    </source>
</reference>
<dbReference type="InParanoid" id="A0A1E7EXA4"/>
<evidence type="ECO:0000256" key="2">
    <source>
        <dbReference type="ARBA" id="ARBA00008130"/>
    </source>
</evidence>
<keyword evidence="3" id="KW-0600">Photoreceptor protein</keyword>
<dbReference type="InterPro" id="IPR018229">
    <property type="entry name" value="Rhodopsin_retinal_BS"/>
</dbReference>
<keyword evidence="8" id="KW-0157">Chromophore</keyword>